<organism evidence="2 3">
    <name type="scientific">Chryseobacterium daecheongense</name>
    <dbReference type="NCBI Taxonomy" id="192389"/>
    <lineage>
        <taxon>Bacteria</taxon>
        <taxon>Pseudomonadati</taxon>
        <taxon>Bacteroidota</taxon>
        <taxon>Flavobacteriia</taxon>
        <taxon>Flavobacteriales</taxon>
        <taxon>Weeksellaceae</taxon>
        <taxon>Chryseobacterium group</taxon>
        <taxon>Chryseobacterium</taxon>
    </lineage>
</organism>
<dbReference type="Pfam" id="PF01120">
    <property type="entry name" value="Alpha_L_fucos"/>
    <property type="match status" value="1"/>
</dbReference>
<dbReference type="Gene3D" id="3.20.20.80">
    <property type="entry name" value="Glycosidases"/>
    <property type="match status" value="1"/>
</dbReference>
<evidence type="ECO:0000313" key="3">
    <source>
        <dbReference type="Proteomes" id="UP000295709"/>
    </source>
</evidence>
<dbReference type="Proteomes" id="UP000295709">
    <property type="component" value="Unassembled WGS sequence"/>
</dbReference>
<reference evidence="2 3" key="1">
    <citation type="submission" date="2019-03" db="EMBL/GenBank/DDBJ databases">
        <title>Genomic Encyclopedia of Archaeal and Bacterial Type Strains, Phase II (KMG-II): from individual species to whole genera.</title>
        <authorList>
            <person name="Goeker M."/>
        </authorList>
    </citation>
    <scope>NUCLEOTIDE SEQUENCE [LARGE SCALE GENOMIC DNA]</scope>
    <source>
        <strain evidence="2 3">DSM 15235</strain>
    </source>
</reference>
<protein>
    <submittedName>
        <fullName evidence="2">Alpha-L-fucosidase</fullName>
    </submittedName>
</protein>
<accession>A0ABY2G2A3</accession>
<keyword evidence="3" id="KW-1185">Reference proteome</keyword>
<dbReference type="InterPro" id="IPR057739">
    <property type="entry name" value="Glyco_hydro_29_N"/>
</dbReference>
<sequence>MLVRTLADVISMGGNLLLDIGPKSDGTLPEEQVEILKNLGRWTSKNSEAIYGTRKGLPFENYKGKSSLSGNKKSLFLYLEEAKDFDKIYGLITQPVSAKIVGDHNSKVYFEWNNGTVNLNLSKVNFDQDVTVVQLQFNDPLVFSKDISKEKHSLPELLEDKNSKLAVYNIARELYAGNNIFNSSGLTYDGMDMKIQTKKTNPETLQWISKHSEALFETGKGLPEGHYSGLSALSKDQQTIYLFVEGTPTGPIALKGIKNGIARIRIAGEGSIISHKTYNKLYWSQTPGIIYIDIPKERLDKNMTVIAVLLEKPVELYRENVSAIESNL</sequence>
<dbReference type="EMBL" id="SOQW01000001">
    <property type="protein sequence ID" value="TDX95547.1"/>
    <property type="molecule type" value="Genomic_DNA"/>
</dbReference>
<comment type="caution">
    <text evidence="2">The sequence shown here is derived from an EMBL/GenBank/DDBJ whole genome shotgun (WGS) entry which is preliminary data.</text>
</comment>
<dbReference type="InterPro" id="IPR017853">
    <property type="entry name" value="GH"/>
</dbReference>
<feature type="domain" description="Glycoside hydrolase family 29 N-terminal" evidence="1">
    <location>
        <begin position="2"/>
        <end position="48"/>
    </location>
</feature>
<evidence type="ECO:0000259" key="1">
    <source>
        <dbReference type="Pfam" id="PF01120"/>
    </source>
</evidence>
<proteinExistence type="predicted"/>
<dbReference type="InterPro" id="IPR016286">
    <property type="entry name" value="FUC_metazoa-typ"/>
</dbReference>
<dbReference type="PRINTS" id="PR00741">
    <property type="entry name" value="GLHYDRLASE29"/>
</dbReference>
<dbReference type="SUPFAM" id="SSF51445">
    <property type="entry name" value="(Trans)glycosidases"/>
    <property type="match status" value="1"/>
</dbReference>
<gene>
    <name evidence="2" type="ORF">BCF50_1326</name>
</gene>
<evidence type="ECO:0000313" key="2">
    <source>
        <dbReference type="EMBL" id="TDX95547.1"/>
    </source>
</evidence>
<name>A0ABY2G2A3_9FLAO</name>